<dbReference type="Gene3D" id="3.40.50.1240">
    <property type="entry name" value="Phosphoglycerate mutase-like"/>
    <property type="match status" value="1"/>
</dbReference>
<dbReference type="Proteomes" id="UP000464657">
    <property type="component" value="Chromosome"/>
</dbReference>
<dbReference type="InterPro" id="IPR029021">
    <property type="entry name" value="Prot-tyrosine_phosphatase-like"/>
</dbReference>
<protein>
    <recommendedName>
        <fullName evidence="3">Tyrosine specific protein phosphatases domain-containing protein</fullName>
    </recommendedName>
</protein>
<accession>A0A7L4ZE54</accession>
<gene>
    <name evidence="1" type="ORF">IMCC3317_02420</name>
</gene>
<organism evidence="1 2">
    <name type="scientific">Kordia antarctica</name>
    <dbReference type="NCBI Taxonomy" id="1218801"/>
    <lineage>
        <taxon>Bacteria</taxon>
        <taxon>Pseudomonadati</taxon>
        <taxon>Bacteroidota</taxon>
        <taxon>Flavobacteriia</taxon>
        <taxon>Flavobacteriales</taxon>
        <taxon>Flavobacteriaceae</taxon>
        <taxon>Kordia</taxon>
    </lineage>
</organism>
<evidence type="ECO:0000313" key="1">
    <source>
        <dbReference type="EMBL" id="QHI34897.1"/>
    </source>
</evidence>
<dbReference type="Gene3D" id="3.90.190.10">
    <property type="entry name" value="Protein tyrosine phosphatase superfamily"/>
    <property type="match status" value="1"/>
</dbReference>
<keyword evidence="2" id="KW-1185">Reference proteome</keyword>
<reference evidence="1 2" key="1">
    <citation type="journal article" date="2013" name="Int. J. Syst. Evol. Microbiol.">
        <title>Kordia antarctica sp. nov., isolated from Antarctic seawater.</title>
        <authorList>
            <person name="Baek K."/>
            <person name="Choi A."/>
            <person name="Kang I."/>
            <person name="Lee K."/>
            <person name="Cho J.C."/>
        </authorList>
    </citation>
    <scope>NUCLEOTIDE SEQUENCE [LARGE SCALE GENOMIC DNA]</scope>
    <source>
        <strain evidence="1 2">IMCC3317</strain>
    </source>
</reference>
<proteinExistence type="predicted"/>
<dbReference type="InterPro" id="IPR029033">
    <property type="entry name" value="His_PPase_superfam"/>
</dbReference>
<dbReference type="SUPFAM" id="SSF52799">
    <property type="entry name" value="(Phosphotyrosine protein) phosphatases II"/>
    <property type="match status" value="1"/>
</dbReference>
<dbReference type="KEGG" id="kan:IMCC3317_02420"/>
<dbReference type="EMBL" id="CP019288">
    <property type="protein sequence ID" value="QHI34897.1"/>
    <property type="molecule type" value="Genomic_DNA"/>
</dbReference>
<dbReference type="SUPFAM" id="SSF53254">
    <property type="entry name" value="Phosphoglycerate mutase-like"/>
    <property type="match status" value="1"/>
</dbReference>
<evidence type="ECO:0000313" key="2">
    <source>
        <dbReference type="Proteomes" id="UP000464657"/>
    </source>
</evidence>
<dbReference type="AlphaFoldDB" id="A0A7L4ZE54"/>
<name>A0A7L4ZE54_9FLAO</name>
<sequence>MQELSNISLILEKNNYMGYPKEILILRHAEKPADASNENLSIKGYERAAALAYYLPDAFGTVDHIFAAGVGLKSHSERPRETITPLAKRLGKKIHDSYLKYQYQEMIDHIFGDDTYTDSTIAIAWQHTDIEDISTAFGAQKVPTKKWPEDCFDLVWKLTLNEDKSYALTQIPQLLMHGDSDDIIVDPVKFSFCEELQTISALDLCGMKPMQPAGNFPNIAMTCIFKIPDSHLPKGMTEQYIFVGAGFLLSETAIINNEIAAVLNVAYDVNDAEDLQIPFSDPAVDKRAALPFPLASNEKYYLNQLAKVGLVDGNENDMMTLVSAVFEADQLLNFPSPTKQKDDGMVNFYAQGNLMIHCHDGGSRSVTITALYLYYKFYVNTDTTFQQVYKSIICLRWNYSTNNHPTQGICENAYEVLNTFEALFPEPIRKMSKV</sequence>
<evidence type="ECO:0008006" key="3">
    <source>
        <dbReference type="Google" id="ProtNLM"/>
    </source>
</evidence>